<organism evidence="2 3">
    <name type="scientific">Trichoderma simmonsii</name>
    <dbReference type="NCBI Taxonomy" id="1491479"/>
    <lineage>
        <taxon>Eukaryota</taxon>
        <taxon>Fungi</taxon>
        <taxon>Dikarya</taxon>
        <taxon>Ascomycota</taxon>
        <taxon>Pezizomycotina</taxon>
        <taxon>Sordariomycetes</taxon>
        <taxon>Hypocreomycetidae</taxon>
        <taxon>Hypocreales</taxon>
        <taxon>Hypocreaceae</taxon>
        <taxon>Trichoderma</taxon>
    </lineage>
</organism>
<keyword evidence="3" id="KW-1185">Reference proteome</keyword>
<sequence length="150" mass="16497">MCISNMGDESQQSEVVALRHVVSWKRGGKLDKSDSQTPVIIRLTIDSDGISRVERLVDCPRYFRKNSRYTAYIVGTSKDVEGVQVELVNTSLGRRWTTLCQLLFSATKSWDAAKASYSSTATEDAGPLGNAGFMSTQHRQCPSQASSASR</sequence>
<evidence type="ECO:0000313" key="2">
    <source>
        <dbReference type="EMBL" id="QYS93233.1"/>
    </source>
</evidence>
<gene>
    <name evidence="2" type="ORF">H0G86_000619</name>
</gene>
<feature type="compositionally biased region" description="Polar residues" evidence="1">
    <location>
        <begin position="133"/>
        <end position="150"/>
    </location>
</feature>
<evidence type="ECO:0000256" key="1">
    <source>
        <dbReference type="SAM" id="MobiDB-lite"/>
    </source>
</evidence>
<dbReference type="AlphaFoldDB" id="A0A8G0KZY3"/>
<reference evidence="2 3" key="1">
    <citation type="journal article" date="2021" name="BMC Genomics">
        <title>Telomere-to-telomere genome assembly of asparaginase-producing Trichoderma simmonsii.</title>
        <authorList>
            <person name="Chung D."/>
            <person name="Kwon Y.M."/>
            <person name="Yang Y."/>
        </authorList>
    </citation>
    <scope>NUCLEOTIDE SEQUENCE [LARGE SCALE GENOMIC DNA]</scope>
    <source>
        <strain evidence="2 3">GH-Sj1</strain>
    </source>
</reference>
<accession>A0A8G0KZY3</accession>
<dbReference type="EMBL" id="CP075864">
    <property type="protein sequence ID" value="QYS93233.1"/>
    <property type="molecule type" value="Genomic_DNA"/>
</dbReference>
<dbReference type="Proteomes" id="UP000826661">
    <property type="component" value="Chromosome I"/>
</dbReference>
<protein>
    <submittedName>
        <fullName evidence="2">Uncharacterized protein</fullName>
    </submittedName>
</protein>
<feature type="region of interest" description="Disordered" evidence="1">
    <location>
        <begin position="128"/>
        <end position="150"/>
    </location>
</feature>
<name>A0A8G0KZY3_9HYPO</name>
<proteinExistence type="predicted"/>
<evidence type="ECO:0000313" key="3">
    <source>
        <dbReference type="Proteomes" id="UP000826661"/>
    </source>
</evidence>